<comment type="caution">
    <text evidence="1">The sequence shown here is derived from an EMBL/GenBank/DDBJ whole genome shotgun (WGS) entry which is preliminary data.</text>
</comment>
<evidence type="ECO:0000313" key="1">
    <source>
        <dbReference type="EMBL" id="KAF8782906.1"/>
    </source>
</evidence>
<dbReference type="Proteomes" id="UP000807504">
    <property type="component" value="Unassembled WGS sequence"/>
</dbReference>
<reference evidence="1" key="1">
    <citation type="journal article" date="2020" name="bioRxiv">
        <title>Chromosome-level reference genome of the European wasp spider Argiope bruennichi: a resource for studies on range expansion and evolutionary adaptation.</title>
        <authorList>
            <person name="Sheffer M.M."/>
            <person name="Hoppe A."/>
            <person name="Krehenwinkel H."/>
            <person name="Uhl G."/>
            <person name="Kuss A.W."/>
            <person name="Jensen L."/>
            <person name="Jensen C."/>
            <person name="Gillespie R.G."/>
            <person name="Hoff K.J."/>
            <person name="Prost S."/>
        </authorList>
    </citation>
    <scope>NUCLEOTIDE SEQUENCE</scope>
</reference>
<sequence length="114" mass="12680">MLLITDDKVETFSEIQSQLEVQKDLNELWVNLLSFVASNRNTSNAEDGEGCNIRYSDRDWENISNGVSQSIQLLTAVNSVLVNKESTKCQSLARMCPVDPNVIDNDLISSILSS</sequence>
<organism evidence="1 2">
    <name type="scientific">Argiope bruennichi</name>
    <name type="common">Wasp spider</name>
    <name type="synonym">Aranea bruennichi</name>
    <dbReference type="NCBI Taxonomy" id="94029"/>
    <lineage>
        <taxon>Eukaryota</taxon>
        <taxon>Metazoa</taxon>
        <taxon>Ecdysozoa</taxon>
        <taxon>Arthropoda</taxon>
        <taxon>Chelicerata</taxon>
        <taxon>Arachnida</taxon>
        <taxon>Araneae</taxon>
        <taxon>Araneomorphae</taxon>
        <taxon>Entelegynae</taxon>
        <taxon>Araneoidea</taxon>
        <taxon>Araneidae</taxon>
        <taxon>Argiope</taxon>
    </lineage>
</organism>
<accession>A0A8T0EX28</accession>
<dbReference type="AlphaFoldDB" id="A0A8T0EX28"/>
<keyword evidence="2" id="KW-1185">Reference proteome</keyword>
<reference evidence="1" key="2">
    <citation type="submission" date="2020-06" db="EMBL/GenBank/DDBJ databases">
        <authorList>
            <person name="Sheffer M."/>
        </authorList>
    </citation>
    <scope>NUCLEOTIDE SEQUENCE</scope>
</reference>
<proteinExistence type="predicted"/>
<dbReference type="EMBL" id="JABXBU010001863">
    <property type="protein sequence ID" value="KAF8782906.1"/>
    <property type="molecule type" value="Genomic_DNA"/>
</dbReference>
<protein>
    <submittedName>
        <fullName evidence="1">Uncharacterized protein</fullName>
    </submittedName>
</protein>
<gene>
    <name evidence="1" type="ORF">HNY73_013139</name>
</gene>
<name>A0A8T0EX28_ARGBR</name>
<evidence type="ECO:0000313" key="2">
    <source>
        <dbReference type="Proteomes" id="UP000807504"/>
    </source>
</evidence>